<dbReference type="GO" id="GO:0022857">
    <property type="term" value="F:transmembrane transporter activity"/>
    <property type="evidence" value="ECO:0007669"/>
    <property type="project" value="TreeGrafter"/>
</dbReference>
<protein>
    <recommendedName>
        <fullName evidence="9">MFS transporter</fullName>
    </recommendedName>
</protein>
<accession>A0A543KUC9</accession>
<dbReference type="InterPro" id="IPR036259">
    <property type="entry name" value="MFS_trans_sf"/>
</dbReference>
<dbReference type="GO" id="GO:0005886">
    <property type="term" value="C:plasma membrane"/>
    <property type="evidence" value="ECO:0007669"/>
    <property type="project" value="UniProtKB-SubCell"/>
</dbReference>
<evidence type="ECO:0000256" key="3">
    <source>
        <dbReference type="ARBA" id="ARBA00022692"/>
    </source>
</evidence>
<dbReference type="PANTHER" id="PTHR43124">
    <property type="entry name" value="PURINE EFFLUX PUMP PBUE"/>
    <property type="match status" value="1"/>
</dbReference>
<evidence type="ECO:0000256" key="6">
    <source>
        <dbReference type="SAM" id="Phobius"/>
    </source>
</evidence>
<dbReference type="Proteomes" id="UP000319804">
    <property type="component" value="Unassembled WGS sequence"/>
</dbReference>
<dbReference type="InterPro" id="IPR050189">
    <property type="entry name" value="MFS_Efflux_Transporters"/>
</dbReference>
<dbReference type="PANTHER" id="PTHR43124:SF3">
    <property type="entry name" value="CHLORAMPHENICOL EFFLUX PUMP RV0191"/>
    <property type="match status" value="1"/>
</dbReference>
<dbReference type="SUPFAM" id="SSF103473">
    <property type="entry name" value="MFS general substrate transporter"/>
    <property type="match status" value="1"/>
</dbReference>
<proteinExistence type="predicted"/>
<reference evidence="7 8" key="1">
    <citation type="submission" date="2019-06" db="EMBL/GenBank/DDBJ databases">
        <title>Sequencing the genomes of 1000 actinobacteria strains.</title>
        <authorList>
            <person name="Klenk H.-P."/>
        </authorList>
    </citation>
    <scope>NUCLEOTIDE SEQUENCE [LARGE SCALE GENOMIC DNA]</scope>
    <source>
        <strain evidence="7 8">DSM 20427</strain>
    </source>
</reference>
<evidence type="ECO:0008006" key="9">
    <source>
        <dbReference type="Google" id="ProtNLM"/>
    </source>
</evidence>
<keyword evidence="8" id="KW-1185">Reference proteome</keyword>
<keyword evidence="5 6" id="KW-0472">Membrane</keyword>
<gene>
    <name evidence="7" type="ORF">FHX68_1376</name>
</gene>
<evidence type="ECO:0000256" key="5">
    <source>
        <dbReference type="ARBA" id="ARBA00023136"/>
    </source>
</evidence>
<keyword evidence="4 6" id="KW-1133">Transmembrane helix</keyword>
<comment type="subcellular location">
    <subcellularLocation>
        <location evidence="1">Cell membrane</location>
        <topology evidence="1">Multi-pass membrane protein</topology>
    </subcellularLocation>
</comment>
<evidence type="ECO:0000313" key="8">
    <source>
        <dbReference type="Proteomes" id="UP000319804"/>
    </source>
</evidence>
<dbReference type="AlphaFoldDB" id="A0A543KUC9"/>
<evidence type="ECO:0000256" key="4">
    <source>
        <dbReference type="ARBA" id="ARBA00022989"/>
    </source>
</evidence>
<name>A0A543KUC9_9MICO</name>
<evidence type="ECO:0000313" key="7">
    <source>
        <dbReference type="EMBL" id="TQM98678.1"/>
    </source>
</evidence>
<evidence type="ECO:0000256" key="1">
    <source>
        <dbReference type="ARBA" id="ARBA00004651"/>
    </source>
</evidence>
<dbReference type="RefSeq" id="WP_211345066.1">
    <property type="nucleotide sequence ID" value="NZ_BMOA01000095.1"/>
</dbReference>
<comment type="caution">
    <text evidence="7">The sequence shown here is derived from an EMBL/GenBank/DDBJ whole genome shotgun (WGS) entry which is preliminary data.</text>
</comment>
<keyword evidence="2" id="KW-1003">Cell membrane</keyword>
<dbReference type="EMBL" id="VFPS01000002">
    <property type="protein sequence ID" value="TQM98678.1"/>
    <property type="molecule type" value="Genomic_DNA"/>
</dbReference>
<keyword evidence="3 6" id="KW-0812">Transmembrane</keyword>
<feature type="transmembrane region" description="Helical" evidence="6">
    <location>
        <begin position="47"/>
        <end position="67"/>
    </location>
</feature>
<evidence type="ECO:0000256" key="2">
    <source>
        <dbReference type="ARBA" id="ARBA00022475"/>
    </source>
</evidence>
<organism evidence="7 8">
    <name type="scientific">Microbacterium lacticum</name>
    <dbReference type="NCBI Taxonomy" id="33885"/>
    <lineage>
        <taxon>Bacteria</taxon>
        <taxon>Bacillati</taxon>
        <taxon>Actinomycetota</taxon>
        <taxon>Actinomycetes</taxon>
        <taxon>Micrococcales</taxon>
        <taxon>Microbacteriaceae</taxon>
        <taxon>Microbacterium</taxon>
    </lineage>
</organism>
<sequence length="68" mass="7016">MTARRDGLPLAVWGIGFGIFAQGTSELMLAGMLPEMAADLEVTIPQAGWLISAFALGVLPTVVVSSVA</sequence>